<dbReference type="GO" id="GO:0052621">
    <property type="term" value="F:diguanylate cyclase activity"/>
    <property type="evidence" value="ECO:0007669"/>
    <property type="project" value="UniProtKB-EC"/>
</dbReference>
<feature type="transmembrane region" description="Helical" evidence="2">
    <location>
        <begin position="337"/>
        <end position="357"/>
    </location>
</feature>
<keyword evidence="2" id="KW-0472">Membrane</keyword>
<dbReference type="NCBIfam" id="TIGR00254">
    <property type="entry name" value="GGDEF"/>
    <property type="match status" value="1"/>
</dbReference>
<dbReference type="Gene3D" id="3.30.70.270">
    <property type="match status" value="1"/>
</dbReference>
<evidence type="ECO:0000259" key="3">
    <source>
        <dbReference type="PROSITE" id="PS50887"/>
    </source>
</evidence>
<keyword evidence="2" id="KW-0812">Transmembrane</keyword>
<accession>A0ABT6WUD5</accession>
<dbReference type="EC" id="2.7.7.65" evidence="4"/>
<name>A0ABT6WUD5_9ACTN</name>
<dbReference type="InterPro" id="IPR029787">
    <property type="entry name" value="Nucleotide_cyclase"/>
</dbReference>
<evidence type="ECO:0000313" key="5">
    <source>
        <dbReference type="Proteomes" id="UP001241758"/>
    </source>
</evidence>
<keyword evidence="4" id="KW-0808">Transferase</keyword>
<feature type="transmembrane region" description="Helical" evidence="2">
    <location>
        <begin position="146"/>
        <end position="164"/>
    </location>
</feature>
<feature type="transmembrane region" description="Helical" evidence="2">
    <location>
        <begin position="184"/>
        <end position="203"/>
    </location>
</feature>
<feature type="transmembrane region" description="Helical" evidence="2">
    <location>
        <begin position="114"/>
        <end position="134"/>
    </location>
</feature>
<feature type="transmembrane region" description="Helical" evidence="2">
    <location>
        <begin position="215"/>
        <end position="235"/>
    </location>
</feature>
<feature type="transmembrane region" description="Helical" evidence="2">
    <location>
        <begin position="85"/>
        <end position="108"/>
    </location>
</feature>
<feature type="transmembrane region" description="Helical" evidence="2">
    <location>
        <begin position="278"/>
        <end position="298"/>
    </location>
</feature>
<dbReference type="CDD" id="cd01949">
    <property type="entry name" value="GGDEF"/>
    <property type="match status" value="1"/>
</dbReference>
<sequence>MNVSAIPIADRHIVAGVPLTSPGCVILVRARRRPPRISWTVDRGVPDMGASRAGSTFGRRTSDRAPDVVPAATGGGRSVYPSPKFVLFLFGCMALTIAVLLLTRIPVIRRELPWWVTGGMIIFVYVLATLATALRAVLVREQRLTWSMFAAGLASYTCGIIYSWSLTHGITPLPFPSLGEVFWLTFYPLACGGMIALIHVQLLRSRTQVLLDGASAGLGAAACWSALVIEVFYLSPPTGSLVATVAAFGYPVGDAALLGMALCLLIVGDRATRRELSVLLASLGLFAGFDGAYIAAASRNAFHPGDPLDIAYPIAVTLIAVAAWREHRHATERRSEWVPIGLPIVFALSSLALLIIATRVRISPVPIVFAALTLLVVVIRAVVAFRQIRAMALHDVLTGLPNRALVMDRIEQLLARGRRTGTPGACLHLDLDGFKQVNDTLGHAAGDQLLRLVSGRLNDCLRRTDTVGRMGGDEFVVLLDGLSQDNALDIVAGRLLHALRQPFQLDAAPEPVRISASIGIAVGDRSNADQLLHDADMALYRAKAAGRDCYRLYQSDLDSPARPAEPSSDVLAASPGDG</sequence>
<proteinExistence type="predicted"/>
<comment type="caution">
    <text evidence="4">The sequence shown here is derived from an EMBL/GenBank/DDBJ whole genome shotgun (WGS) entry which is preliminary data.</text>
</comment>
<dbReference type="SMART" id="SM00267">
    <property type="entry name" value="GGDEF"/>
    <property type="match status" value="1"/>
</dbReference>
<feature type="transmembrane region" description="Helical" evidence="2">
    <location>
        <begin position="310"/>
        <end position="325"/>
    </location>
</feature>
<keyword evidence="5" id="KW-1185">Reference proteome</keyword>
<feature type="transmembrane region" description="Helical" evidence="2">
    <location>
        <begin position="241"/>
        <end position="266"/>
    </location>
</feature>
<dbReference type="RefSeq" id="WP_282764397.1">
    <property type="nucleotide sequence ID" value="NZ_JASCTH010000025.1"/>
</dbReference>
<keyword evidence="2" id="KW-1133">Transmembrane helix</keyword>
<dbReference type="InterPro" id="IPR043128">
    <property type="entry name" value="Rev_trsase/Diguanyl_cyclase"/>
</dbReference>
<evidence type="ECO:0000256" key="2">
    <source>
        <dbReference type="SAM" id="Phobius"/>
    </source>
</evidence>
<keyword evidence="4" id="KW-0548">Nucleotidyltransferase</keyword>
<organism evidence="4 5">
    <name type="scientific">Actinoplanes sandaracinus</name>
    <dbReference type="NCBI Taxonomy" id="3045177"/>
    <lineage>
        <taxon>Bacteria</taxon>
        <taxon>Bacillati</taxon>
        <taxon>Actinomycetota</taxon>
        <taxon>Actinomycetes</taxon>
        <taxon>Micromonosporales</taxon>
        <taxon>Micromonosporaceae</taxon>
        <taxon>Actinoplanes</taxon>
    </lineage>
</organism>
<gene>
    <name evidence="4" type="ORF">QLQ12_32600</name>
</gene>
<dbReference type="SUPFAM" id="SSF55073">
    <property type="entry name" value="Nucleotide cyclase"/>
    <property type="match status" value="1"/>
</dbReference>
<feature type="region of interest" description="Disordered" evidence="1">
    <location>
        <begin position="557"/>
        <end position="578"/>
    </location>
</feature>
<dbReference type="EMBL" id="JASCTH010000025">
    <property type="protein sequence ID" value="MDI6103360.1"/>
    <property type="molecule type" value="Genomic_DNA"/>
</dbReference>
<feature type="transmembrane region" description="Helical" evidence="2">
    <location>
        <begin position="363"/>
        <end position="383"/>
    </location>
</feature>
<dbReference type="PROSITE" id="PS50887">
    <property type="entry name" value="GGDEF"/>
    <property type="match status" value="1"/>
</dbReference>
<protein>
    <submittedName>
        <fullName evidence="4">GGDEF domain-containing protein</fullName>
        <ecNumber evidence="4">2.7.7.65</ecNumber>
    </submittedName>
</protein>
<dbReference type="InterPro" id="IPR000160">
    <property type="entry name" value="GGDEF_dom"/>
</dbReference>
<evidence type="ECO:0000256" key="1">
    <source>
        <dbReference type="SAM" id="MobiDB-lite"/>
    </source>
</evidence>
<reference evidence="4 5" key="1">
    <citation type="submission" date="2023-05" db="EMBL/GenBank/DDBJ databases">
        <title>Actinoplanes sp. NEAU-A12 genome sequencing.</title>
        <authorList>
            <person name="Wang Z.-S."/>
        </authorList>
    </citation>
    <scope>NUCLEOTIDE SEQUENCE [LARGE SCALE GENOMIC DNA]</scope>
    <source>
        <strain evidence="4 5">NEAU-A12</strain>
    </source>
</reference>
<dbReference type="PANTHER" id="PTHR46663:SF3">
    <property type="entry name" value="SLL0267 PROTEIN"/>
    <property type="match status" value="1"/>
</dbReference>
<dbReference type="Pfam" id="PF00990">
    <property type="entry name" value="GGDEF"/>
    <property type="match status" value="1"/>
</dbReference>
<dbReference type="InterPro" id="IPR052163">
    <property type="entry name" value="DGC-Regulatory_Protein"/>
</dbReference>
<dbReference type="PANTHER" id="PTHR46663">
    <property type="entry name" value="DIGUANYLATE CYCLASE DGCT-RELATED"/>
    <property type="match status" value="1"/>
</dbReference>
<evidence type="ECO:0000313" key="4">
    <source>
        <dbReference type="EMBL" id="MDI6103360.1"/>
    </source>
</evidence>
<dbReference type="Proteomes" id="UP001241758">
    <property type="component" value="Unassembled WGS sequence"/>
</dbReference>
<feature type="domain" description="GGDEF" evidence="3">
    <location>
        <begin position="422"/>
        <end position="555"/>
    </location>
</feature>